<feature type="binding site" evidence="1">
    <location>
        <position position="260"/>
    </location>
    <ligand>
        <name>[2Fe-2S] cluster</name>
        <dbReference type="ChEBI" id="CHEBI:190135"/>
    </ligand>
</feature>
<proteinExistence type="predicted"/>
<dbReference type="PIRSF" id="PIRSF006816">
    <property type="entry name" value="Cyc3_hyd_g"/>
    <property type="match status" value="1"/>
</dbReference>
<dbReference type="PANTHER" id="PTHR43513">
    <property type="entry name" value="DIHYDROOROTATE DEHYDROGENASE B (NAD(+)), ELECTRON TRANSFER SUBUNIT"/>
    <property type="match status" value="1"/>
</dbReference>
<dbReference type="InterPro" id="IPR039261">
    <property type="entry name" value="FNR_nucleotide-bd"/>
</dbReference>
<dbReference type="InterPro" id="IPR019480">
    <property type="entry name" value="Dihydroorotate_DH_Fe-S-bd"/>
</dbReference>
<dbReference type="PROSITE" id="PS51384">
    <property type="entry name" value="FAD_FR"/>
    <property type="match status" value="1"/>
</dbReference>
<dbReference type="CDD" id="cd06221">
    <property type="entry name" value="sulfite_reductase_like"/>
    <property type="match status" value="1"/>
</dbReference>
<keyword evidence="1" id="KW-0408">Iron</keyword>
<name>H5SH93_9BACT</name>
<keyword evidence="1" id="KW-0479">Metal-binding</keyword>
<dbReference type="SUPFAM" id="SSF63380">
    <property type="entry name" value="Riboflavin synthase domain-like"/>
    <property type="match status" value="1"/>
</dbReference>
<dbReference type="Pfam" id="PF00175">
    <property type="entry name" value="NAD_binding_1"/>
    <property type="match status" value="1"/>
</dbReference>
<feature type="domain" description="FAD-binding FR-type" evidence="2">
    <location>
        <begin position="18"/>
        <end position="115"/>
    </location>
</feature>
<evidence type="ECO:0000256" key="1">
    <source>
        <dbReference type="PIRSR" id="PIRSR006816-2"/>
    </source>
</evidence>
<dbReference type="GO" id="GO:0046872">
    <property type="term" value="F:metal ion binding"/>
    <property type="evidence" value="ECO:0007669"/>
    <property type="project" value="UniProtKB-KW"/>
</dbReference>
<dbReference type="PANTHER" id="PTHR43513:SF1">
    <property type="entry name" value="ANAEROBIC SULFITE REDUCTASE SUBUNIT B"/>
    <property type="match status" value="1"/>
</dbReference>
<dbReference type="EMBL" id="AP011720">
    <property type="protein sequence ID" value="BAL55529.1"/>
    <property type="molecule type" value="Genomic_DNA"/>
</dbReference>
<dbReference type="InterPro" id="IPR001433">
    <property type="entry name" value="OxRdtase_FAD/NAD-bd"/>
</dbReference>
<dbReference type="InterPro" id="IPR017938">
    <property type="entry name" value="Riboflavin_synthase-like_b-brl"/>
</dbReference>
<feature type="binding site" evidence="1">
    <location>
        <position position="252"/>
    </location>
    <ligand>
        <name>[2Fe-2S] cluster</name>
        <dbReference type="ChEBI" id="CHEBI:190135"/>
    </ligand>
</feature>
<dbReference type="Gene3D" id="3.40.50.80">
    <property type="entry name" value="Nucleotide-binding domain of ferredoxin-NADP reductase (FNR) module"/>
    <property type="match status" value="1"/>
</dbReference>
<gene>
    <name evidence="3" type="ORF">HGMM_F28H07C03</name>
</gene>
<comment type="cofactor">
    <cofactor evidence="1">
        <name>[2Fe-2S] cluster</name>
        <dbReference type="ChEBI" id="CHEBI:190135"/>
    </cofactor>
    <text evidence="1">Binds 1 [2Fe-2S] cluster per subunit.</text>
</comment>
<evidence type="ECO:0000313" key="3">
    <source>
        <dbReference type="EMBL" id="BAL55529.1"/>
    </source>
</evidence>
<accession>H5SH93</accession>
<feature type="binding site" evidence="1">
    <location>
        <position position="257"/>
    </location>
    <ligand>
        <name>[2Fe-2S] cluster</name>
        <dbReference type="ChEBI" id="CHEBI:190135"/>
    </ligand>
</feature>
<dbReference type="Pfam" id="PF10418">
    <property type="entry name" value="DHODB_Fe-S_bind"/>
    <property type="match status" value="1"/>
</dbReference>
<dbReference type="GO" id="GO:0050660">
    <property type="term" value="F:flavin adenine dinucleotide binding"/>
    <property type="evidence" value="ECO:0007669"/>
    <property type="project" value="InterPro"/>
</dbReference>
<protein>
    <submittedName>
        <fullName evidence="3">Oxidoreductase FAD/NAD(P)-binding domain protein</fullName>
    </submittedName>
</protein>
<dbReference type="GO" id="GO:0051537">
    <property type="term" value="F:2 iron, 2 sulfur cluster binding"/>
    <property type="evidence" value="ECO:0007669"/>
    <property type="project" value="UniProtKB-KW"/>
</dbReference>
<feature type="binding site" evidence="1">
    <location>
        <position position="268"/>
    </location>
    <ligand>
        <name>[2Fe-2S] cluster</name>
        <dbReference type="ChEBI" id="CHEBI:190135"/>
    </ligand>
</feature>
<dbReference type="InterPro" id="IPR012165">
    <property type="entry name" value="Cyt_c3_hydrogenase_gsu"/>
</dbReference>
<dbReference type="SUPFAM" id="SSF52343">
    <property type="entry name" value="Ferredoxin reductase-like, C-terminal NADP-linked domain"/>
    <property type="match status" value="1"/>
</dbReference>
<evidence type="ECO:0000259" key="2">
    <source>
        <dbReference type="PROSITE" id="PS51384"/>
    </source>
</evidence>
<dbReference type="AlphaFoldDB" id="H5SH93"/>
<dbReference type="InterPro" id="IPR050353">
    <property type="entry name" value="PyrK_electron_transfer"/>
</dbReference>
<dbReference type="GO" id="GO:0006221">
    <property type="term" value="P:pyrimidine nucleotide biosynthetic process"/>
    <property type="evidence" value="ECO:0007669"/>
    <property type="project" value="InterPro"/>
</dbReference>
<sequence length="288" mass="32202">MAVTLKPQTIVTVQTDPMVPVPYRVLRVRRETQDTFTFELAALDSSQFLFEPGQFNMLYLFGVGEVPISISGDPAHPEILVHTIRAVGTVTKPLCKLKPGDIVGVRGPFGSSWPVVEAAGNDIVIVAGGVGLAPLRPAIYHILNHRGEYGRIALLYGARTPSDMLYKKELAEWRGRFDVQVEVTVDAARPEEWQGNVGVVTTLIPRAHFDPHHVTALVCGPEIMMRFTILELQKRGLRDEQIYISMERNMKCAIGFCGHCQYGPNFICKDGPVFRFDRVRELFGKREI</sequence>
<dbReference type="InterPro" id="IPR017927">
    <property type="entry name" value="FAD-bd_FR_type"/>
</dbReference>
<keyword evidence="1" id="KW-0411">Iron-sulfur</keyword>
<keyword evidence="1" id="KW-0001">2Fe-2S</keyword>
<reference evidence="3" key="2">
    <citation type="journal article" date="2012" name="PLoS ONE">
        <title>A Deeply Branching Thermophilic Bacterium with an Ancient Acetyl-CoA Pathway Dominates a Subsurface Ecosystem.</title>
        <authorList>
            <person name="Takami H."/>
            <person name="Noguchi H."/>
            <person name="Takaki Y."/>
            <person name="Uchiyama I."/>
            <person name="Toyoda A."/>
            <person name="Nishi S."/>
            <person name="Chee G.-J."/>
            <person name="Arai W."/>
            <person name="Nunoura T."/>
            <person name="Itoh T."/>
            <person name="Hattori M."/>
            <person name="Takai K."/>
        </authorList>
    </citation>
    <scope>NUCLEOTIDE SEQUENCE</scope>
</reference>
<reference evidence="3" key="1">
    <citation type="journal article" date="2005" name="Environ. Microbiol.">
        <title>Genetic and functional properties of uncultivated thermophilic crenarchaeotes from a subsurface gold mine as revealed by analysis of genome fragments.</title>
        <authorList>
            <person name="Nunoura T."/>
            <person name="Hirayama H."/>
            <person name="Takami H."/>
            <person name="Oida H."/>
            <person name="Nishi S."/>
            <person name="Shimamura S."/>
            <person name="Suzuki Y."/>
            <person name="Inagaki F."/>
            <person name="Takai K."/>
            <person name="Nealson K.H."/>
            <person name="Horikoshi K."/>
        </authorList>
    </citation>
    <scope>NUCLEOTIDE SEQUENCE</scope>
</reference>
<organism evidence="3">
    <name type="scientific">uncultured Acetothermia bacterium</name>
    <dbReference type="NCBI Taxonomy" id="236499"/>
    <lineage>
        <taxon>Bacteria</taxon>
        <taxon>Candidatus Bipolaricaulota</taxon>
        <taxon>environmental samples</taxon>
    </lineage>
</organism>
<dbReference type="Gene3D" id="2.40.30.10">
    <property type="entry name" value="Translation factors"/>
    <property type="match status" value="1"/>
</dbReference>
<dbReference type="GO" id="GO:0016491">
    <property type="term" value="F:oxidoreductase activity"/>
    <property type="evidence" value="ECO:0007669"/>
    <property type="project" value="InterPro"/>
</dbReference>
<dbReference type="PRINTS" id="PR00406">
    <property type="entry name" value="CYTB5RDTASE"/>
</dbReference>